<feature type="compositionally biased region" description="Basic and acidic residues" evidence="1">
    <location>
        <begin position="1"/>
        <end position="11"/>
    </location>
</feature>
<comment type="caution">
    <text evidence="2">The sequence shown here is derived from an EMBL/GenBank/DDBJ whole genome shotgun (WGS) entry which is preliminary data.</text>
</comment>
<keyword evidence="3" id="KW-1185">Reference proteome</keyword>
<dbReference type="EMBL" id="LHYC01000005">
    <property type="protein sequence ID" value="KXB05668.1"/>
    <property type="molecule type" value="Genomic_DNA"/>
</dbReference>
<evidence type="ECO:0000256" key="1">
    <source>
        <dbReference type="SAM" id="MobiDB-lite"/>
    </source>
</evidence>
<evidence type="ECO:0000313" key="2">
    <source>
        <dbReference type="EMBL" id="KXB05668.1"/>
    </source>
</evidence>
<accession>A0A133VGU1</accession>
<name>A0A133VGU1_9EURY</name>
<sequence length="61" mass="7031">MLVQAKRERESISTNSGPSRLYNVKFSHEDSFERAKGQAEDMHSVTSEKGQSEKRIIWIGY</sequence>
<gene>
    <name evidence="2" type="ORF">AKJ49_00330</name>
</gene>
<protein>
    <submittedName>
        <fullName evidence="2">Uncharacterized protein</fullName>
    </submittedName>
</protein>
<feature type="region of interest" description="Disordered" evidence="1">
    <location>
        <begin position="1"/>
        <end position="20"/>
    </location>
</feature>
<dbReference type="Proteomes" id="UP000070549">
    <property type="component" value="Unassembled WGS sequence"/>
</dbReference>
<evidence type="ECO:0000313" key="3">
    <source>
        <dbReference type="Proteomes" id="UP000070549"/>
    </source>
</evidence>
<organism evidence="2 3">
    <name type="scientific">candidate division MSBL1 archaeon SCGC-AAA382A03</name>
    <dbReference type="NCBI Taxonomy" id="1698278"/>
    <lineage>
        <taxon>Archaea</taxon>
        <taxon>Methanobacteriati</taxon>
        <taxon>Methanobacteriota</taxon>
        <taxon>candidate division MSBL1</taxon>
    </lineage>
</organism>
<reference evidence="2 3" key="1">
    <citation type="journal article" date="2016" name="Sci. Rep.">
        <title>Metabolic traits of an uncultured archaeal lineage -MSBL1- from brine pools of the Red Sea.</title>
        <authorList>
            <person name="Mwirichia R."/>
            <person name="Alam I."/>
            <person name="Rashid M."/>
            <person name="Vinu M."/>
            <person name="Ba-Alawi W."/>
            <person name="Anthony Kamau A."/>
            <person name="Kamanda Ngugi D."/>
            <person name="Goker M."/>
            <person name="Klenk H.P."/>
            <person name="Bajic V."/>
            <person name="Stingl U."/>
        </authorList>
    </citation>
    <scope>NUCLEOTIDE SEQUENCE [LARGE SCALE GENOMIC DNA]</scope>
    <source>
        <strain evidence="2">SCGC-AAA382A03</strain>
    </source>
</reference>
<proteinExistence type="predicted"/>
<dbReference type="AlphaFoldDB" id="A0A133VGU1"/>